<dbReference type="GO" id="GO:0030246">
    <property type="term" value="F:carbohydrate binding"/>
    <property type="evidence" value="ECO:0007669"/>
    <property type="project" value="InterPro"/>
</dbReference>
<dbReference type="Gene3D" id="2.70.98.10">
    <property type="match status" value="1"/>
</dbReference>
<dbReference type="InterPro" id="IPR047215">
    <property type="entry name" value="Galactose_mutarotase-like"/>
</dbReference>
<evidence type="ECO:0000256" key="2">
    <source>
        <dbReference type="ARBA" id="ARBA00006206"/>
    </source>
</evidence>
<keyword evidence="4 5" id="KW-0119">Carbohydrate metabolism</keyword>
<feature type="active site" description="Proton acceptor" evidence="6">
    <location>
        <position position="291"/>
    </location>
</feature>
<dbReference type="InterPro" id="IPR015443">
    <property type="entry name" value="Aldose_1-epimerase"/>
</dbReference>
<dbReference type="PIRSF" id="PIRSF005096">
    <property type="entry name" value="GALM"/>
    <property type="match status" value="1"/>
</dbReference>
<organism evidence="9 10">
    <name type="scientific">Turicibacter sanguinis</name>
    <dbReference type="NCBI Taxonomy" id="154288"/>
    <lineage>
        <taxon>Bacteria</taxon>
        <taxon>Bacillati</taxon>
        <taxon>Bacillota</taxon>
        <taxon>Erysipelotrichia</taxon>
        <taxon>Erysipelotrichales</taxon>
        <taxon>Turicibacteraceae</taxon>
        <taxon>Turicibacter</taxon>
    </lineage>
</organism>
<comment type="caution">
    <text evidence="9">The sequence shown here is derived from an EMBL/GenBank/DDBJ whole genome shotgun (WGS) entry which is preliminary data.</text>
</comment>
<dbReference type="GO" id="GO:0005737">
    <property type="term" value="C:cytoplasm"/>
    <property type="evidence" value="ECO:0007669"/>
    <property type="project" value="TreeGrafter"/>
</dbReference>
<proteinExistence type="inferred from homology"/>
<evidence type="ECO:0000256" key="8">
    <source>
        <dbReference type="PIRSR" id="PIRSR005096-3"/>
    </source>
</evidence>
<feature type="binding site" evidence="8">
    <location>
        <begin position="172"/>
        <end position="174"/>
    </location>
    <ligand>
        <name>beta-D-galactose</name>
        <dbReference type="ChEBI" id="CHEBI:27667"/>
    </ligand>
</feature>
<dbReference type="Proteomes" id="UP000487649">
    <property type="component" value="Unassembled WGS sequence"/>
</dbReference>
<dbReference type="PANTHER" id="PTHR10091:SF0">
    <property type="entry name" value="GALACTOSE MUTAROTASE"/>
    <property type="match status" value="1"/>
</dbReference>
<keyword evidence="3 5" id="KW-0413">Isomerase</keyword>
<dbReference type="SUPFAM" id="SSF74650">
    <property type="entry name" value="Galactose mutarotase-like"/>
    <property type="match status" value="1"/>
</dbReference>
<evidence type="ECO:0000256" key="5">
    <source>
        <dbReference type="PIRNR" id="PIRNR005096"/>
    </source>
</evidence>
<dbReference type="CDD" id="cd09019">
    <property type="entry name" value="galactose_mutarotase_like"/>
    <property type="match status" value="1"/>
</dbReference>
<sequence>MEYKTVEKGIFNGINVVEYSMKNEELEVRFLNLGGAITKIALASDDYSENLVLAYENIESYFDNGCYLNTIIGRTSNRIKNGIFELNGQTINVDLNNGPNNLHGGAQCLTYANFDVIEIPSGYALTTTLPHQENGFPGNLSVKVCYLLDKNNFKVTYEATTDQDTIVNLTQHAYFNLSGNLKENIYNHELQIKADYVAEVDENLSFTTQLVPVKGTLFDFNQPTIVNHKSKEVLPLFEHTSGYDHLYLLSDIDHAVVFKHLDSNRTLKVSTTSPSMQFYAGNFLTPDLTFENGRMGENHLGACFETHLVPFDFESQVLKPGEIYTQETTFTFTK</sequence>
<comment type="catalytic activity">
    <reaction evidence="5">
        <text>alpha-D-glucose = beta-D-glucose</text>
        <dbReference type="Rhea" id="RHEA:10264"/>
        <dbReference type="ChEBI" id="CHEBI:15903"/>
        <dbReference type="ChEBI" id="CHEBI:17925"/>
        <dbReference type="EC" id="5.1.3.3"/>
    </reaction>
</comment>
<dbReference type="EC" id="5.1.3.3" evidence="5"/>
<dbReference type="GO" id="GO:0004034">
    <property type="term" value="F:aldose 1-epimerase activity"/>
    <property type="evidence" value="ECO:0007669"/>
    <property type="project" value="UniProtKB-EC"/>
</dbReference>
<evidence type="ECO:0000256" key="3">
    <source>
        <dbReference type="ARBA" id="ARBA00023235"/>
    </source>
</evidence>
<dbReference type="GO" id="GO:0033499">
    <property type="term" value="P:galactose catabolic process via UDP-galactose, Leloir pathway"/>
    <property type="evidence" value="ECO:0007669"/>
    <property type="project" value="TreeGrafter"/>
</dbReference>
<protein>
    <recommendedName>
        <fullName evidence="5">Aldose 1-epimerase</fullName>
        <ecNumber evidence="5">5.1.3.3</ecNumber>
    </recommendedName>
</protein>
<dbReference type="GO" id="GO:0006006">
    <property type="term" value="P:glucose metabolic process"/>
    <property type="evidence" value="ECO:0007669"/>
    <property type="project" value="TreeGrafter"/>
</dbReference>
<evidence type="ECO:0000256" key="4">
    <source>
        <dbReference type="ARBA" id="ARBA00023277"/>
    </source>
</evidence>
<feature type="active site" description="Proton donor" evidence="6">
    <location>
        <position position="172"/>
    </location>
</feature>
<gene>
    <name evidence="9" type="ORF">GMA92_07930</name>
</gene>
<dbReference type="RefSeq" id="WP_006784359.1">
    <property type="nucleotide sequence ID" value="NZ_CAJJOK010000008.1"/>
</dbReference>
<accession>A0A9X4XF00</accession>
<dbReference type="AlphaFoldDB" id="A0A9X4XF00"/>
<evidence type="ECO:0000313" key="9">
    <source>
        <dbReference type="EMBL" id="MTK21347.1"/>
    </source>
</evidence>
<dbReference type="InterPro" id="IPR014718">
    <property type="entry name" value="GH-type_carb-bd"/>
</dbReference>
<dbReference type="InterPro" id="IPR008183">
    <property type="entry name" value="Aldose_1/G6P_1-epimerase"/>
</dbReference>
<dbReference type="EMBL" id="WMQE01000015">
    <property type="protein sequence ID" value="MTK21347.1"/>
    <property type="molecule type" value="Genomic_DNA"/>
</dbReference>
<dbReference type="InterPro" id="IPR011013">
    <property type="entry name" value="Gal_mutarotase_sf_dom"/>
</dbReference>
<reference evidence="9 10" key="1">
    <citation type="journal article" date="2019" name="Nat. Med.">
        <title>A library of human gut bacterial isolates paired with longitudinal multiomics data enables mechanistic microbiome research.</title>
        <authorList>
            <person name="Poyet M."/>
            <person name="Groussin M."/>
            <person name="Gibbons S.M."/>
            <person name="Avila-Pacheco J."/>
            <person name="Jiang X."/>
            <person name="Kearney S.M."/>
            <person name="Perrotta A.R."/>
            <person name="Berdy B."/>
            <person name="Zhao S."/>
            <person name="Lieberman T.D."/>
            <person name="Swanson P.K."/>
            <person name="Smith M."/>
            <person name="Roesemann S."/>
            <person name="Alexander J.E."/>
            <person name="Rich S.A."/>
            <person name="Livny J."/>
            <person name="Vlamakis H."/>
            <person name="Clish C."/>
            <person name="Bullock K."/>
            <person name="Deik A."/>
            <person name="Scott J."/>
            <person name="Pierce K.A."/>
            <person name="Xavier R.J."/>
            <person name="Alm E.J."/>
        </authorList>
    </citation>
    <scope>NUCLEOTIDE SEQUENCE [LARGE SCALE GENOMIC DNA]</scope>
    <source>
        <strain evidence="9 10">BIOML-A198</strain>
    </source>
</reference>
<evidence type="ECO:0000313" key="10">
    <source>
        <dbReference type="Proteomes" id="UP000487649"/>
    </source>
</evidence>
<name>A0A9X4XF00_9FIRM</name>
<evidence type="ECO:0000256" key="7">
    <source>
        <dbReference type="PIRSR" id="PIRSR005096-2"/>
    </source>
</evidence>
<evidence type="ECO:0000256" key="1">
    <source>
        <dbReference type="ARBA" id="ARBA00005028"/>
    </source>
</evidence>
<dbReference type="Pfam" id="PF01263">
    <property type="entry name" value="Aldose_epim"/>
    <property type="match status" value="1"/>
</dbReference>
<feature type="binding site" evidence="8">
    <location>
        <begin position="77"/>
        <end position="78"/>
    </location>
    <ligand>
        <name>beta-D-galactose</name>
        <dbReference type="ChEBI" id="CHEBI:27667"/>
    </ligand>
</feature>
<evidence type="ECO:0000256" key="6">
    <source>
        <dbReference type="PIRSR" id="PIRSR005096-1"/>
    </source>
</evidence>
<comment type="pathway">
    <text evidence="1 5">Carbohydrate metabolism; hexose metabolism.</text>
</comment>
<comment type="similarity">
    <text evidence="2 5">Belongs to the aldose epimerase family.</text>
</comment>
<dbReference type="PANTHER" id="PTHR10091">
    <property type="entry name" value="ALDOSE-1-EPIMERASE"/>
    <property type="match status" value="1"/>
</dbReference>
<feature type="binding site" evidence="7">
    <location>
        <position position="244"/>
    </location>
    <ligand>
        <name>beta-D-galactose</name>
        <dbReference type="ChEBI" id="CHEBI:27667"/>
    </ligand>
</feature>